<keyword evidence="1" id="KW-0812">Transmembrane</keyword>
<keyword evidence="1" id="KW-0472">Membrane</keyword>
<dbReference type="EMBL" id="LYTK01000010">
    <property type="protein sequence ID" value="OBQ66563.1"/>
    <property type="molecule type" value="Genomic_DNA"/>
</dbReference>
<sequence>MRCGLQGNVGRDRTGAGTARGEIVAWPRDPADAAALLPDGLTGLDPHLASSLPAAIRDVVFGRYSSGFNVMFLWVAALYFVAMALTLPLEDVQIPKRG</sequence>
<evidence type="ECO:0000313" key="2">
    <source>
        <dbReference type="EMBL" id="OBQ66563.1"/>
    </source>
</evidence>
<organism evidence="2 3">
    <name type="scientific">Rhizobium loti</name>
    <name type="common">Mesorhizobium loti</name>
    <dbReference type="NCBI Taxonomy" id="381"/>
    <lineage>
        <taxon>Bacteria</taxon>
        <taxon>Pseudomonadati</taxon>
        <taxon>Pseudomonadota</taxon>
        <taxon>Alphaproteobacteria</taxon>
        <taxon>Hyphomicrobiales</taxon>
        <taxon>Phyllobacteriaceae</taxon>
        <taxon>Mesorhizobium</taxon>
    </lineage>
</organism>
<gene>
    <name evidence="2" type="ORF">A8145_29460</name>
</gene>
<dbReference type="Proteomes" id="UP000093737">
    <property type="component" value="Unassembled WGS sequence"/>
</dbReference>
<comment type="caution">
    <text evidence="2">The sequence shown here is derived from an EMBL/GenBank/DDBJ whole genome shotgun (WGS) entry which is preliminary data.</text>
</comment>
<keyword evidence="1" id="KW-1133">Transmembrane helix</keyword>
<feature type="transmembrane region" description="Helical" evidence="1">
    <location>
        <begin position="71"/>
        <end position="89"/>
    </location>
</feature>
<proteinExistence type="predicted"/>
<evidence type="ECO:0000313" key="3">
    <source>
        <dbReference type="Proteomes" id="UP000093737"/>
    </source>
</evidence>
<protein>
    <submittedName>
        <fullName evidence="2">Uncharacterized protein</fullName>
    </submittedName>
</protein>
<dbReference type="AlphaFoldDB" id="A0AA91F5H5"/>
<name>A0AA91F5H5_RHILI</name>
<evidence type="ECO:0000256" key="1">
    <source>
        <dbReference type="SAM" id="Phobius"/>
    </source>
</evidence>
<reference evidence="2 3" key="1">
    <citation type="submission" date="2016-05" db="EMBL/GenBank/DDBJ databases">
        <authorList>
            <person name="Ramsay J.P."/>
        </authorList>
    </citation>
    <scope>NUCLEOTIDE SEQUENCE [LARGE SCALE GENOMIC DNA]</scope>
    <source>
        <strain evidence="2 3">NZP2042</strain>
    </source>
</reference>
<accession>A0AA91F5H5</accession>